<proteinExistence type="predicted"/>
<protein>
    <submittedName>
        <fullName evidence="2">Uncharacterized protein</fullName>
    </submittedName>
</protein>
<evidence type="ECO:0000256" key="1">
    <source>
        <dbReference type="SAM" id="MobiDB-lite"/>
    </source>
</evidence>
<dbReference type="Gene3D" id="2.160.20.10">
    <property type="entry name" value="Single-stranded right-handed beta-helix, Pectin lyase-like"/>
    <property type="match status" value="1"/>
</dbReference>
<evidence type="ECO:0000313" key="3">
    <source>
        <dbReference type="Proteomes" id="UP000639396"/>
    </source>
</evidence>
<accession>A0A927C7M6</accession>
<dbReference type="AlphaFoldDB" id="A0A927C7M6"/>
<dbReference type="RefSeq" id="WP_190928161.1">
    <property type="nucleotide sequence ID" value="NZ_JACXJA010000015.1"/>
</dbReference>
<evidence type="ECO:0000313" key="2">
    <source>
        <dbReference type="EMBL" id="MBD2862873.1"/>
    </source>
</evidence>
<dbReference type="InterPro" id="IPR012334">
    <property type="entry name" value="Pectin_lyas_fold"/>
</dbReference>
<dbReference type="SUPFAM" id="SSF51126">
    <property type="entry name" value="Pectin lyase-like"/>
    <property type="match status" value="1"/>
</dbReference>
<keyword evidence="3" id="KW-1185">Reference proteome</keyword>
<dbReference type="InterPro" id="IPR011050">
    <property type="entry name" value="Pectin_lyase_fold/virulence"/>
</dbReference>
<comment type="caution">
    <text evidence="2">The sequence shown here is derived from an EMBL/GenBank/DDBJ whole genome shotgun (WGS) entry which is preliminary data.</text>
</comment>
<dbReference type="EMBL" id="JACXJA010000015">
    <property type="protein sequence ID" value="MBD2862873.1"/>
    <property type="molecule type" value="Genomic_DNA"/>
</dbReference>
<organism evidence="2 3">
    <name type="scientific">Paenibacillus oceani</name>
    <dbReference type="NCBI Taxonomy" id="2772510"/>
    <lineage>
        <taxon>Bacteria</taxon>
        <taxon>Bacillati</taxon>
        <taxon>Bacillota</taxon>
        <taxon>Bacilli</taxon>
        <taxon>Bacillales</taxon>
        <taxon>Paenibacillaceae</taxon>
        <taxon>Paenibacillus</taxon>
    </lineage>
</organism>
<feature type="region of interest" description="Disordered" evidence="1">
    <location>
        <begin position="1"/>
        <end position="21"/>
    </location>
</feature>
<dbReference type="Proteomes" id="UP000639396">
    <property type="component" value="Unassembled WGS sequence"/>
</dbReference>
<reference evidence="2" key="1">
    <citation type="submission" date="2020-09" db="EMBL/GenBank/DDBJ databases">
        <title>A novel bacterium of genus Paenibacillus, isolated from South China Sea.</title>
        <authorList>
            <person name="Huang H."/>
            <person name="Mo K."/>
            <person name="Hu Y."/>
        </authorList>
    </citation>
    <scope>NUCLEOTIDE SEQUENCE</scope>
    <source>
        <strain evidence="2">IB182363</strain>
    </source>
</reference>
<gene>
    <name evidence="2" type="ORF">IDH45_12850</name>
</gene>
<name>A0A927C7M6_9BACL</name>
<sequence>MMGPRETDEIQEDKDLDAGGKPTLLTRRAMLSSLGLAGTVLAAGSVIGGTIGTSFAAGGPVSGEVYGRKGLPDFLTGDHDLESIADMLSIANPQNGSRVFVKSYHAGLIKGGGHFVYDSTKASVFDGGVVLNGWVRQLENNVLNPFMFGAHGDLVFTIPEVLDYASGHDDTQAFKDMLNMNKYVIHTNISKAISSQVYSKYTFEIPHGSYYITDTLPIRTNTKIEGNNSTLFFDPSTAIDMFSTPRDEMAAAYQLSTGWNTQTISMVEISNLVLLGNVTRTSTVHAQKCIDGANAYKWRLENLLIERFHNGISLYGLDTSAWTNGKRIGNFYENVVDGVAIHECVQGFYNTSNALQAANLTIGGGTVVDKRYANKFDYLLINTGAGCSFNGFNIAPASDQGSSLALIYDACHGSYYGGGYSEWFNTLFELEMQKRFDGFKFDASHLFKRPQDTCVRFIADTYSTYDPATGIRTPSRHFENGRQHNEYLNHTGFEFGAGASLITNFFKFCPQYDFKFGMYGAYTASHDLIYDVKRFESVHTGFTTKYGIRLINPTQSQIDIILPINTQSVQSKICMLYRTIAGSFDYAKLKSNVWVNSSNERISLGELMYDYGNGWKMAACEVTSEHAREGNVTISIPANSQVEIEHIGAYAGGVPMMPQYADYEPRINALNTEWMNTSSLSNVTGGTFALHDVFRALYDANGTFASDGYITAAGRTHTSRYTIASQATLSATDTNVIDTSTSSVISRVGVGSYVSLTQGSTQTFAVVGRVFENGGYSKKLIVSHASASIAAGSVTVPVGFMQAPAFRDVNGYARRSISYTKTISANSIATTDTTMDNAYLGAPVQVAASPPLGVSSRVWAEVISTGNVRVYHQNLTASDITVTNAILSLKMV</sequence>